<evidence type="ECO:0000313" key="4">
    <source>
        <dbReference type="EMBL" id="KEQ97075.1"/>
    </source>
</evidence>
<dbReference type="HOGENOM" id="CLU_401120_0_0_1"/>
<dbReference type="InParanoid" id="A0A074YH77"/>
<dbReference type="GO" id="GO:0008270">
    <property type="term" value="F:zinc ion binding"/>
    <property type="evidence" value="ECO:0007669"/>
    <property type="project" value="InterPro"/>
</dbReference>
<dbReference type="InterPro" id="IPR052783">
    <property type="entry name" value="Metabolic/Drug-Res_Regulator"/>
</dbReference>
<dbReference type="GeneID" id="25363670"/>
<dbReference type="PROSITE" id="PS00463">
    <property type="entry name" value="ZN2_CY6_FUNGAL_1"/>
    <property type="match status" value="1"/>
</dbReference>
<keyword evidence="5" id="KW-1185">Reference proteome</keyword>
<dbReference type="Pfam" id="PF00172">
    <property type="entry name" value="Zn_clus"/>
    <property type="match status" value="1"/>
</dbReference>
<dbReference type="InterPro" id="IPR001138">
    <property type="entry name" value="Zn2Cys6_DnaBD"/>
</dbReference>
<dbReference type="Gene3D" id="4.10.240.10">
    <property type="entry name" value="Zn(2)-C6 fungal-type DNA-binding domain"/>
    <property type="match status" value="1"/>
</dbReference>
<evidence type="ECO:0000256" key="1">
    <source>
        <dbReference type="ARBA" id="ARBA00023242"/>
    </source>
</evidence>
<dbReference type="GO" id="GO:0045944">
    <property type="term" value="P:positive regulation of transcription by RNA polymerase II"/>
    <property type="evidence" value="ECO:0007669"/>
    <property type="project" value="TreeGrafter"/>
</dbReference>
<feature type="compositionally biased region" description="Pro residues" evidence="2">
    <location>
        <begin position="164"/>
        <end position="176"/>
    </location>
</feature>
<dbReference type="RefSeq" id="XP_013345353.1">
    <property type="nucleotide sequence ID" value="XM_013489899.1"/>
</dbReference>
<dbReference type="SUPFAM" id="SSF57701">
    <property type="entry name" value="Zn2/Cys6 DNA-binding domain"/>
    <property type="match status" value="1"/>
</dbReference>
<dbReference type="GO" id="GO:0000981">
    <property type="term" value="F:DNA-binding transcription factor activity, RNA polymerase II-specific"/>
    <property type="evidence" value="ECO:0007669"/>
    <property type="project" value="InterPro"/>
</dbReference>
<dbReference type="EMBL" id="KL584755">
    <property type="protein sequence ID" value="KEQ97075.1"/>
    <property type="molecule type" value="Genomic_DNA"/>
</dbReference>
<name>A0A074YH77_AURSE</name>
<protein>
    <recommendedName>
        <fullName evidence="3">Zn(2)-C6 fungal-type domain-containing protein</fullName>
    </recommendedName>
</protein>
<dbReference type="PROSITE" id="PS50048">
    <property type="entry name" value="ZN2_CY6_FUNGAL_2"/>
    <property type="match status" value="1"/>
</dbReference>
<dbReference type="PANTHER" id="PTHR47655:SF2">
    <property type="entry name" value="QUINIC ACID UTILIZATION ACTIVATOR"/>
    <property type="match status" value="1"/>
</dbReference>
<sequence length="686" mass="75210">MSQAVADQPRKRRRVTQACHRCRSKKYKCDSVRPTCSTCQASDAECIYGTVVKRRGLQSGYVRALEILWGLVFKNIEGSQNVATQLLANLAVVINPVATGTSDNDRADDLLESWRGSGVPTAIESLLDGEVSESPRLQNGSSGNAAGLAAWSLPQPDPLVAGTPPSPASPLPPPQFTPPPIHAVVVPDATYLLEDIEARRATQELWTPLPSDWHALTQVYSTVEHSWFPVLERHALFRVAYTYQDQCDSRAVLIDRHRGDFATLWAVLTLGEIHSGGVSSPRATQFQALSRSFLPVDYLNDDYLSHAQALLLWAVIHLGRSEKMLAKMALAQATVLCSVDTHKTTSNLAMSERQRNLLLAGCFVIDSLLSFSTGTKPRSTIEELPTTAPCDASGPDEWEPFVDRFGPQSFSSSTSSSTLAVPSRASSTFNCLVRLTSILNAAVHRHMPGAALAATLETWTMSLPTHLAMTVSSIRSTTKNLLPPQLHLRAIYFATTSVITSRQSNGQNINSSARDQLNGALHQLSHNFGVRALPASVSVLIPIIGTLPPASSEGWSQYSVLPHGSEVLAEYKSLWGWINNPSSPKFDAHATANFLSHESSYRPTISETTHDLGEVYNFDTDTGEHNRHIMVSDLDTSEQLDVNIFSTTPDQFRDYLALLEQNESTGNGQDFMQSLGFFEDFDYRDM</sequence>
<dbReference type="PANTHER" id="PTHR47655">
    <property type="entry name" value="QUINIC ACID UTILIZATION ACTIVATOR"/>
    <property type="match status" value="1"/>
</dbReference>
<keyword evidence="1" id="KW-0539">Nucleus</keyword>
<proteinExistence type="predicted"/>
<dbReference type="CDD" id="cd00067">
    <property type="entry name" value="GAL4"/>
    <property type="match status" value="1"/>
</dbReference>
<dbReference type="Proteomes" id="UP000030641">
    <property type="component" value="Unassembled WGS sequence"/>
</dbReference>
<dbReference type="CDD" id="cd12148">
    <property type="entry name" value="fungal_TF_MHR"/>
    <property type="match status" value="1"/>
</dbReference>
<dbReference type="InterPro" id="IPR036864">
    <property type="entry name" value="Zn2-C6_fun-type_DNA-bd_sf"/>
</dbReference>
<feature type="domain" description="Zn(2)-C6 fungal-type" evidence="3">
    <location>
        <begin position="18"/>
        <end position="48"/>
    </location>
</feature>
<accession>A0A074YH77</accession>
<dbReference type="AlphaFoldDB" id="A0A074YH77"/>
<dbReference type="STRING" id="1043005.A0A074YH77"/>
<dbReference type="OrthoDB" id="3364175at2759"/>
<evidence type="ECO:0000259" key="3">
    <source>
        <dbReference type="PROSITE" id="PS50048"/>
    </source>
</evidence>
<evidence type="ECO:0000313" key="5">
    <source>
        <dbReference type="Proteomes" id="UP000030641"/>
    </source>
</evidence>
<gene>
    <name evidence="4" type="ORF">AUEXF2481DRAFT_28187</name>
</gene>
<dbReference type="OMA" id="DGMEEWQ"/>
<evidence type="ECO:0000256" key="2">
    <source>
        <dbReference type="SAM" id="MobiDB-lite"/>
    </source>
</evidence>
<dbReference type="SMART" id="SM00066">
    <property type="entry name" value="GAL4"/>
    <property type="match status" value="1"/>
</dbReference>
<organism evidence="4 5">
    <name type="scientific">Aureobasidium subglaciale (strain EXF-2481)</name>
    <name type="common">Aureobasidium pullulans var. subglaciale</name>
    <dbReference type="NCBI Taxonomy" id="1043005"/>
    <lineage>
        <taxon>Eukaryota</taxon>
        <taxon>Fungi</taxon>
        <taxon>Dikarya</taxon>
        <taxon>Ascomycota</taxon>
        <taxon>Pezizomycotina</taxon>
        <taxon>Dothideomycetes</taxon>
        <taxon>Dothideomycetidae</taxon>
        <taxon>Dothideales</taxon>
        <taxon>Saccotheciaceae</taxon>
        <taxon>Aureobasidium</taxon>
    </lineage>
</organism>
<reference evidence="4 5" key="1">
    <citation type="journal article" date="2014" name="BMC Genomics">
        <title>Genome sequencing of four Aureobasidium pullulans varieties: biotechnological potential, stress tolerance, and description of new species.</title>
        <authorList>
            <person name="Gostin Ar C."/>
            <person name="Ohm R.A."/>
            <person name="Kogej T."/>
            <person name="Sonjak S."/>
            <person name="Turk M."/>
            <person name="Zajc J."/>
            <person name="Zalar P."/>
            <person name="Grube M."/>
            <person name="Sun H."/>
            <person name="Han J."/>
            <person name="Sharma A."/>
            <person name="Chiniquy J."/>
            <person name="Ngan C.Y."/>
            <person name="Lipzen A."/>
            <person name="Barry K."/>
            <person name="Grigoriev I.V."/>
            <person name="Gunde-Cimerman N."/>
        </authorList>
    </citation>
    <scope>NUCLEOTIDE SEQUENCE [LARGE SCALE GENOMIC DNA]</scope>
    <source>
        <strain evidence="4 5">EXF-2481</strain>
    </source>
</reference>
<feature type="region of interest" description="Disordered" evidence="2">
    <location>
        <begin position="156"/>
        <end position="176"/>
    </location>
</feature>